<dbReference type="Proteomes" id="UP000653305">
    <property type="component" value="Unassembled WGS sequence"/>
</dbReference>
<dbReference type="PROSITE" id="PS00028">
    <property type="entry name" value="ZINC_FINGER_C2H2_1"/>
    <property type="match status" value="1"/>
</dbReference>
<keyword evidence="3" id="KW-1185">Reference proteome</keyword>
<evidence type="ECO:0000259" key="1">
    <source>
        <dbReference type="PROSITE" id="PS00028"/>
    </source>
</evidence>
<protein>
    <recommendedName>
        <fullName evidence="1">C2H2-type domain-containing protein</fullName>
    </recommendedName>
</protein>
<gene>
    <name evidence="2" type="ORF">PHJA_001489400</name>
</gene>
<accession>A0A830C1C1</accession>
<comment type="caution">
    <text evidence="2">The sequence shown here is derived from an EMBL/GenBank/DDBJ whole genome shotgun (WGS) entry which is preliminary data.</text>
</comment>
<proteinExistence type="predicted"/>
<name>A0A830C1C1_9LAMI</name>
<evidence type="ECO:0000313" key="2">
    <source>
        <dbReference type="EMBL" id="GFP93450.1"/>
    </source>
</evidence>
<organism evidence="2 3">
    <name type="scientific">Phtheirospermum japonicum</name>
    <dbReference type="NCBI Taxonomy" id="374723"/>
    <lineage>
        <taxon>Eukaryota</taxon>
        <taxon>Viridiplantae</taxon>
        <taxon>Streptophyta</taxon>
        <taxon>Embryophyta</taxon>
        <taxon>Tracheophyta</taxon>
        <taxon>Spermatophyta</taxon>
        <taxon>Magnoliopsida</taxon>
        <taxon>eudicotyledons</taxon>
        <taxon>Gunneridae</taxon>
        <taxon>Pentapetalae</taxon>
        <taxon>asterids</taxon>
        <taxon>lamiids</taxon>
        <taxon>Lamiales</taxon>
        <taxon>Orobanchaceae</taxon>
        <taxon>Orobanchaceae incertae sedis</taxon>
        <taxon>Phtheirospermum</taxon>
    </lineage>
</organism>
<evidence type="ECO:0000313" key="3">
    <source>
        <dbReference type="Proteomes" id="UP000653305"/>
    </source>
</evidence>
<sequence>MRRWRSPNRGGRRWRSGGRDREFLPAGFHRVGITERSTLLSYQLTPTAFTTTLPDKSGNGAYLLPTLMRSPMFIPEPSLANTEDTAVVLKGYVSSVLAKDGSGRNIGDLISVGRRHKFPMLLPEPSLANTEDTAVVPKRYGSGVLTVPRSLLVSQEYSTACHRLLVSASMSYSALVLNRYLVPFGYLPASVRGFARGRTKGTPRNRSLRWKSVKGVFVCLECKWKFNSPKALTEHFKRCHLEIYELNIRCTHCGNCFNSPTDKKDHACVLPDTLSSVSQFRNFKLAELQQRNRAKKLLPCCPEMEVDGIFAEANEFAVLNPENLCCVEKGLKLRDGDIGGDVTPLIPPSEVEVNSNNS</sequence>
<dbReference type="EMBL" id="BMAC01000315">
    <property type="protein sequence ID" value="GFP93450.1"/>
    <property type="molecule type" value="Genomic_DNA"/>
</dbReference>
<feature type="domain" description="C2H2-type" evidence="1">
    <location>
        <begin position="219"/>
        <end position="240"/>
    </location>
</feature>
<dbReference type="AlphaFoldDB" id="A0A830C1C1"/>
<reference evidence="2" key="1">
    <citation type="submission" date="2020-07" db="EMBL/GenBank/DDBJ databases">
        <title>Ethylene signaling mediates host invasion by parasitic plants.</title>
        <authorList>
            <person name="Yoshida S."/>
        </authorList>
    </citation>
    <scope>NUCLEOTIDE SEQUENCE</scope>
    <source>
        <strain evidence="2">Okayama</strain>
    </source>
</reference>
<dbReference type="InterPro" id="IPR013087">
    <property type="entry name" value="Znf_C2H2_type"/>
</dbReference>
<dbReference type="Gene3D" id="3.30.160.60">
    <property type="entry name" value="Classic Zinc Finger"/>
    <property type="match status" value="1"/>
</dbReference>